<dbReference type="Pfam" id="PF08742">
    <property type="entry name" value="C8"/>
    <property type="match status" value="1"/>
</dbReference>
<dbReference type="Proteomes" id="UP000792457">
    <property type="component" value="Unassembled WGS sequence"/>
</dbReference>
<feature type="non-terminal residue" evidence="4">
    <location>
        <position position="218"/>
    </location>
</feature>
<evidence type="ECO:0000256" key="1">
    <source>
        <dbReference type="ARBA" id="ARBA00023157"/>
    </source>
</evidence>
<dbReference type="PANTHER" id="PTHR11339">
    <property type="entry name" value="EXTRACELLULAR MATRIX GLYCOPROTEIN RELATED"/>
    <property type="match status" value="1"/>
</dbReference>
<organism evidence="4 5">
    <name type="scientific">Ladona fulva</name>
    <name type="common">Scarce chaser dragonfly</name>
    <name type="synonym">Libellula fulva</name>
    <dbReference type="NCBI Taxonomy" id="123851"/>
    <lineage>
        <taxon>Eukaryota</taxon>
        <taxon>Metazoa</taxon>
        <taxon>Ecdysozoa</taxon>
        <taxon>Arthropoda</taxon>
        <taxon>Hexapoda</taxon>
        <taxon>Insecta</taxon>
        <taxon>Pterygota</taxon>
        <taxon>Palaeoptera</taxon>
        <taxon>Odonata</taxon>
        <taxon>Epiprocta</taxon>
        <taxon>Anisoptera</taxon>
        <taxon>Libelluloidea</taxon>
        <taxon>Libellulidae</taxon>
        <taxon>Ladona</taxon>
    </lineage>
</organism>
<dbReference type="InterPro" id="IPR036084">
    <property type="entry name" value="Ser_inhib-like_sf"/>
</dbReference>
<gene>
    <name evidence="4" type="ORF">J437_LFUL000777</name>
</gene>
<proteinExistence type="predicted"/>
<dbReference type="PROSITE" id="PS51233">
    <property type="entry name" value="VWFD"/>
    <property type="match status" value="1"/>
</dbReference>
<feature type="non-terminal residue" evidence="4">
    <location>
        <position position="1"/>
    </location>
</feature>
<comment type="caution">
    <text evidence="4">The sequence shown here is derived from an EMBL/GenBank/DDBJ whole genome shotgun (WGS) entry which is preliminary data.</text>
</comment>
<evidence type="ECO:0000256" key="2">
    <source>
        <dbReference type="ARBA" id="ARBA00023180"/>
    </source>
</evidence>
<dbReference type="CDD" id="cd19941">
    <property type="entry name" value="TIL"/>
    <property type="match status" value="1"/>
</dbReference>
<dbReference type="InterPro" id="IPR050780">
    <property type="entry name" value="Mucin_vWF_Thrombospondin_sf"/>
</dbReference>
<reference evidence="4" key="2">
    <citation type="submission" date="2017-10" db="EMBL/GenBank/DDBJ databases">
        <title>Ladona fulva Genome sequencing and assembly.</title>
        <authorList>
            <person name="Murali S."/>
            <person name="Richards S."/>
            <person name="Bandaranaike D."/>
            <person name="Bellair M."/>
            <person name="Blankenburg K."/>
            <person name="Chao H."/>
            <person name="Dinh H."/>
            <person name="Doddapaneni H."/>
            <person name="Dugan-Rocha S."/>
            <person name="Elkadiri S."/>
            <person name="Gnanaolivu R."/>
            <person name="Hernandez B."/>
            <person name="Skinner E."/>
            <person name="Javaid M."/>
            <person name="Lee S."/>
            <person name="Li M."/>
            <person name="Ming W."/>
            <person name="Munidasa M."/>
            <person name="Muniz J."/>
            <person name="Nguyen L."/>
            <person name="Hughes D."/>
            <person name="Osuji N."/>
            <person name="Pu L.-L."/>
            <person name="Puazo M."/>
            <person name="Qu C."/>
            <person name="Quiroz J."/>
            <person name="Raj R."/>
            <person name="Weissenberger G."/>
            <person name="Xin Y."/>
            <person name="Zou X."/>
            <person name="Han Y."/>
            <person name="Worley K."/>
            <person name="Muzny D."/>
            <person name="Gibbs R."/>
        </authorList>
    </citation>
    <scope>NUCLEOTIDE SEQUENCE</scope>
    <source>
        <strain evidence="4">Sampled in the wild</strain>
    </source>
</reference>
<feature type="domain" description="VWFD" evidence="3">
    <location>
        <begin position="1"/>
        <end position="48"/>
    </location>
</feature>
<dbReference type="EMBL" id="KZ309469">
    <property type="protein sequence ID" value="KAG8238939.1"/>
    <property type="molecule type" value="Genomic_DNA"/>
</dbReference>
<dbReference type="PANTHER" id="PTHR11339:SF402">
    <property type="entry name" value="VWFD DOMAIN-CONTAINING PROTEIN"/>
    <property type="match status" value="1"/>
</dbReference>
<protein>
    <recommendedName>
        <fullName evidence="3">VWFD domain-containing protein</fullName>
    </recommendedName>
</protein>
<dbReference type="AlphaFoldDB" id="A0A8K0PD08"/>
<dbReference type="Gene3D" id="2.10.25.10">
    <property type="entry name" value="Laminin"/>
    <property type="match status" value="1"/>
</dbReference>
<reference evidence="4" key="1">
    <citation type="submission" date="2013-04" db="EMBL/GenBank/DDBJ databases">
        <authorList>
            <person name="Qu J."/>
            <person name="Murali S.C."/>
            <person name="Bandaranaike D."/>
            <person name="Bellair M."/>
            <person name="Blankenburg K."/>
            <person name="Chao H."/>
            <person name="Dinh H."/>
            <person name="Doddapaneni H."/>
            <person name="Downs B."/>
            <person name="Dugan-Rocha S."/>
            <person name="Elkadiri S."/>
            <person name="Gnanaolivu R.D."/>
            <person name="Hernandez B."/>
            <person name="Javaid M."/>
            <person name="Jayaseelan J.C."/>
            <person name="Lee S."/>
            <person name="Li M."/>
            <person name="Ming W."/>
            <person name="Munidasa M."/>
            <person name="Muniz J."/>
            <person name="Nguyen L."/>
            <person name="Ongeri F."/>
            <person name="Osuji N."/>
            <person name="Pu L.-L."/>
            <person name="Puazo M."/>
            <person name="Qu C."/>
            <person name="Quiroz J."/>
            <person name="Raj R."/>
            <person name="Weissenberger G."/>
            <person name="Xin Y."/>
            <person name="Zou X."/>
            <person name="Han Y."/>
            <person name="Richards S."/>
            <person name="Worley K."/>
            <person name="Muzny D."/>
            <person name="Gibbs R."/>
        </authorList>
    </citation>
    <scope>NUCLEOTIDE SEQUENCE</scope>
    <source>
        <strain evidence="4">Sampled in the wild</strain>
    </source>
</reference>
<dbReference type="SUPFAM" id="SSF57567">
    <property type="entry name" value="Serine protease inhibitors"/>
    <property type="match status" value="1"/>
</dbReference>
<accession>A0A8K0PD08</accession>
<dbReference type="OrthoDB" id="8047249at2759"/>
<sequence length="218" mass="24297">FTGNCNKNKKDDLKKRDGTVTNDVNDFGRSWLTKLPPELGFAEEKDCEVPVIPPCPPIPPEGDQCLKAIMDESRFGECHHFVNPAPYLEACSKDICHSKDKRKTVCHTMEAYSRECAREGVCLNWNIDDLCPYECPSGLVYHPCGSGCLETCENHESFKNKSSLCSMSSIDGCYCPTGKVWKEDKCVEVTMCRACDEEGHFPGAVWNPSECEECSCTG</sequence>
<dbReference type="InterPro" id="IPR002919">
    <property type="entry name" value="TIL_dom"/>
</dbReference>
<dbReference type="Pfam" id="PF01826">
    <property type="entry name" value="TIL"/>
    <property type="match status" value="1"/>
</dbReference>
<keyword evidence="1" id="KW-1015">Disulfide bond</keyword>
<evidence type="ECO:0000313" key="5">
    <source>
        <dbReference type="Proteomes" id="UP000792457"/>
    </source>
</evidence>
<dbReference type="InterPro" id="IPR014853">
    <property type="entry name" value="VWF/SSPO/ZAN-like_Cys-rich_dom"/>
</dbReference>
<dbReference type="SMART" id="SM00832">
    <property type="entry name" value="C8"/>
    <property type="match status" value="1"/>
</dbReference>
<keyword evidence="2" id="KW-0325">Glycoprotein</keyword>
<name>A0A8K0PD08_LADFU</name>
<dbReference type="InterPro" id="IPR001846">
    <property type="entry name" value="VWF_type-D"/>
</dbReference>
<evidence type="ECO:0000259" key="3">
    <source>
        <dbReference type="PROSITE" id="PS51233"/>
    </source>
</evidence>
<evidence type="ECO:0000313" key="4">
    <source>
        <dbReference type="EMBL" id="KAG8238939.1"/>
    </source>
</evidence>
<keyword evidence="5" id="KW-1185">Reference proteome</keyword>